<keyword evidence="2" id="KW-1133">Transmembrane helix</keyword>
<dbReference type="Proteomes" id="UP000515121">
    <property type="component" value="Unplaced"/>
</dbReference>
<reference evidence="4" key="1">
    <citation type="submission" date="2025-08" db="UniProtKB">
        <authorList>
            <consortium name="RefSeq"/>
        </authorList>
    </citation>
    <scope>IDENTIFICATION</scope>
    <source>
        <tissue evidence="4">Fruit stalk</tissue>
    </source>
</reference>
<feature type="region of interest" description="Disordered" evidence="1">
    <location>
        <begin position="71"/>
        <end position="101"/>
    </location>
</feature>
<evidence type="ECO:0000313" key="3">
    <source>
        <dbReference type="Proteomes" id="UP000515121"/>
    </source>
</evidence>
<dbReference type="KEGG" id="dzi:111308290"/>
<sequence length="132" mass="14351">MKLSTGPMKVSAGCVDDGNMRSASLGEEEEVQSALTEVTQVEATGQTFGSDESEKENQLLKFDGSDDIAEESSTKLRQRVKQDGKHRSSQMGSSVVDPKSAPMHHCASSLLILVFTVFIITILFALVMGIWR</sequence>
<organism evidence="3 4">
    <name type="scientific">Durio zibethinus</name>
    <name type="common">Durian</name>
    <dbReference type="NCBI Taxonomy" id="66656"/>
    <lineage>
        <taxon>Eukaryota</taxon>
        <taxon>Viridiplantae</taxon>
        <taxon>Streptophyta</taxon>
        <taxon>Embryophyta</taxon>
        <taxon>Tracheophyta</taxon>
        <taxon>Spermatophyta</taxon>
        <taxon>Magnoliopsida</taxon>
        <taxon>eudicotyledons</taxon>
        <taxon>Gunneridae</taxon>
        <taxon>Pentapetalae</taxon>
        <taxon>rosids</taxon>
        <taxon>malvids</taxon>
        <taxon>Malvales</taxon>
        <taxon>Malvaceae</taxon>
        <taxon>Helicteroideae</taxon>
        <taxon>Durio</taxon>
    </lineage>
</organism>
<evidence type="ECO:0000313" key="4">
    <source>
        <dbReference type="RefSeq" id="XP_022762346.1"/>
    </source>
</evidence>
<keyword evidence="2" id="KW-0472">Membrane</keyword>
<dbReference type="RefSeq" id="XP_022762346.1">
    <property type="nucleotide sequence ID" value="XM_022906611.1"/>
</dbReference>
<accession>A0A6P6AC24</accession>
<feature type="transmembrane region" description="Helical" evidence="2">
    <location>
        <begin position="110"/>
        <end position="131"/>
    </location>
</feature>
<keyword evidence="3" id="KW-1185">Reference proteome</keyword>
<proteinExistence type="predicted"/>
<dbReference type="GeneID" id="111308290"/>
<protein>
    <submittedName>
        <fullName evidence="4">Uncharacterized protein LOC111308290</fullName>
    </submittedName>
</protein>
<evidence type="ECO:0000256" key="1">
    <source>
        <dbReference type="SAM" id="MobiDB-lite"/>
    </source>
</evidence>
<feature type="region of interest" description="Disordered" evidence="1">
    <location>
        <begin position="1"/>
        <end position="28"/>
    </location>
</feature>
<evidence type="ECO:0000256" key="2">
    <source>
        <dbReference type="SAM" id="Phobius"/>
    </source>
</evidence>
<dbReference type="OrthoDB" id="993380at2759"/>
<dbReference type="AlphaFoldDB" id="A0A6P6AC24"/>
<keyword evidence="2" id="KW-0812">Transmembrane</keyword>
<name>A0A6P6AC24_DURZI</name>
<gene>
    <name evidence="4" type="primary">LOC111308290</name>
</gene>